<feature type="region of interest" description="Disordered" evidence="1">
    <location>
        <begin position="180"/>
        <end position="340"/>
    </location>
</feature>
<dbReference type="InterPro" id="IPR002044">
    <property type="entry name" value="CBM20"/>
</dbReference>
<dbReference type="InterPro" id="IPR013784">
    <property type="entry name" value="Carb-bd-like_fold"/>
</dbReference>
<sequence>MKGLIAFVAHCPEVRENQRVVVVGECAELGGWDLGGALSLTPAPCVHPWWVSSEVEVNLSECTMGVSGDFESEVETDRKVGRVGVSKLNFRLVAVPNSSNEVEVSDPDNPVCLEPLNGGDFRAVCLVDGLPPVDRCSVGERGHNTIHIGAEEGGEEQQKREMVGILVEWGVPESVQLGLIPLHPNGQTDHPQSETVAERGGLSCPQSESAYPVSSEERTQRDSEEMLARTDEGQHASSLSMHPPQSAAEFEGQHPDSRVEMEGDGGNNSQSEPERQKTTRVEGGEEDVCAEGADSVGGSKAPADTESDSMRPRSRPLPPTRHLSHDRTLDGQREEWPRTQGVADSLKRLRSEASFSDAEAEADECHALSGFPVAGEGAVLQGKEGGVMREEKQRRLTVSVWDSARLSSEFCVGKGGPIGEAKVGVSRSDSRGGKGGGGVKRNRHGQILCSHGRVRYRCKECGGGSICEHGRERHRCKECGGKGICEHGRQRSLCK</sequence>
<organism evidence="3">
    <name type="scientific">Chromera velia CCMP2878</name>
    <dbReference type="NCBI Taxonomy" id="1169474"/>
    <lineage>
        <taxon>Eukaryota</taxon>
        <taxon>Sar</taxon>
        <taxon>Alveolata</taxon>
        <taxon>Colpodellida</taxon>
        <taxon>Chromeraceae</taxon>
        <taxon>Chromera</taxon>
    </lineage>
</organism>
<proteinExistence type="predicted"/>
<gene>
    <name evidence="3" type="ORF">Cvel_15189</name>
</gene>
<evidence type="ECO:0000313" key="3">
    <source>
        <dbReference type="EMBL" id="CEM07297.1"/>
    </source>
</evidence>
<accession>A0A0G4F5T0</accession>
<dbReference type="VEuPathDB" id="CryptoDB:Cvel_15189"/>
<evidence type="ECO:0000259" key="2">
    <source>
        <dbReference type="SMART" id="SM01065"/>
    </source>
</evidence>
<dbReference type="Gene3D" id="2.60.40.10">
    <property type="entry name" value="Immunoglobulins"/>
    <property type="match status" value="1"/>
</dbReference>
<name>A0A0G4F5T0_9ALVE</name>
<dbReference type="AlphaFoldDB" id="A0A0G4F5T0"/>
<dbReference type="SUPFAM" id="SSF49452">
    <property type="entry name" value="Starch-binding domain-like"/>
    <property type="match status" value="1"/>
</dbReference>
<protein>
    <recommendedName>
        <fullName evidence="2">CBM20 domain-containing protein</fullName>
    </recommendedName>
</protein>
<dbReference type="InterPro" id="IPR013783">
    <property type="entry name" value="Ig-like_fold"/>
</dbReference>
<feature type="compositionally biased region" description="Basic and acidic residues" evidence="1">
    <location>
        <begin position="251"/>
        <end position="261"/>
    </location>
</feature>
<feature type="compositionally biased region" description="Polar residues" evidence="1">
    <location>
        <begin position="185"/>
        <end position="195"/>
    </location>
</feature>
<evidence type="ECO:0000256" key="1">
    <source>
        <dbReference type="SAM" id="MobiDB-lite"/>
    </source>
</evidence>
<dbReference type="PhylomeDB" id="A0A0G4F5T0"/>
<dbReference type="SMART" id="SM01065">
    <property type="entry name" value="CBM_2"/>
    <property type="match status" value="1"/>
</dbReference>
<reference evidence="3" key="1">
    <citation type="submission" date="2014-11" db="EMBL/GenBank/DDBJ databases">
        <authorList>
            <person name="Otto D Thomas"/>
            <person name="Naeem Raeece"/>
        </authorList>
    </citation>
    <scope>NUCLEOTIDE SEQUENCE</scope>
</reference>
<feature type="compositionally biased region" description="Basic and acidic residues" evidence="1">
    <location>
        <begin position="272"/>
        <end position="283"/>
    </location>
</feature>
<dbReference type="EMBL" id="CDMZ01000123">
    <property type="protein sequence ID" value="CEM07297.1"/>
    <property type="molecule type" value="Genomic_DNA"/>
</dbReference>
<feature type="compositionally biased region" description="Basic and acidic residues" evidence="1">
    <location>
        <begin position="323"/>
        <end position="337"/>
    </location>
</feature>
<dbReference type="GO" id="GO:2001070">
    <property type="term" value="F:starch binding"/>
    <property type="evidence" value="ECO:0007669"/>
    <property type="project" value="InterPro"/>
</dbReference>
<feature type="domain" description="CBM20" evidence="2">
    <location>
        <begin position="2"/>
        <end position="124"/>
    </location>
</feature>
<feature type="compositionally biased region" description="Basic and acidic residues" evidence="1">
    <location>
        <begin position="215"/>
        <end position="234"/>
    </location>
</feature>